<sequence length="72" mass="8278">MKNRRRITPPHAALQRSTEADSRTPTTKPTQEHDLQYKTLLQRCSYACYTYLTSVRGPQCLGRLLTAEVLKL</sequence>
<reference evidence="2" key="1">
    <citation type="submission" date="2022-03" db="EMBL/GenBank/DDBJ databases">
        <authorList>
            <person name="Alioto T."/>
            <person name="Alioto T."/>
            <person name="Gomez Garrido J."/>
        </authorList>
    </citation>
    <scope>NUCLEOTIDE SEQUENCE</scope>
</reference>
<accession>A0AAD1RS72</accession>
<feature type="region of interest" description="Disordered" evidence="1">
    <location>
        <begin position="1"/>
        <end position="33"/>
    </location>
</feature>
<dbReference type="Proteomes" id="UP001295444">
    <property type="component" value="Chromosome 03"/>
</dbReference>
<dbReference type="AlphaFoldDB" id="A0AAD1RS72"/>
<evidence type="ECO:0000313" key="2">
    <source>
        <dbReference type="EMBL" id="CAH2277147.1"/>
    </source>
</evidence>
<organism evidence="2 3">
    <name type="scientific">Pelobates cultripes</name>
    <name type="common">Western spadefoot toad</name>
    <dbReference type="NCBI Taxonomy" id="61616"/>
    <lineage>
        <taxon>Eukaryota</taxon>
        <taxon>Metazoa</taxon>
        <taxon>Chordata</taxon>
        <taxon>Craniata</taxon>
        <taxon>Vertebrata</taxon>
        <taxon>Euteleostomi</taxon>
        <taxon>Amphibia</taxon>
        <taxon>Batrachia</taxon>
        <taxon>Anura</taxon>
        <taxon>Pelobatoidea</taxon>
        <taxon>Pelobatidae</taxon>
        <taxon>Pelobates</taxon>
    </lineage>
</organism>
<name>A0AAD1RS72_PELCU</name>
<dbReference type="EMBL" id="OW240914">
    <property type="protein sequence ID" value="CAH2277147.1"/>
    <property type="molecule type" value="Genomic_DNA"/>
</dbReference>
<protein>
    <submittedName>
        <fullName evidence="2">Uncharacterized protein</fullName>
    </submittedName>
</protein>
<proteinExistence type="predicted"/>
<gene>
    <name evidence="2" type="ORF">PECUL_23A048148</name>
</gene>
<evidence type="ECO:0000313" key="3">
    <source>
        <dbReference type="Proteomes" id="UP001295444"/>
    </source>
</evidence>
<keyword evidence="3" id="KW-1185">Reference proteome</keyword>
<evidence type="ECO:0000256" key="1">
    <source>
        <dbReference type="SAM" id="MobiDB-lite"/>
    </source>
</evidence>